<evidence type="ECO:0000256" key="3">
    <source>
        <dbReference type="RuleBase" id="RU363013"/>
    </source>
</evidence>
<protein>
    <recommendedName>
        <fullName evidence="3">Triosephosphate isomerase</fullName>
        <ecNumber evidence="3">5.3.1.1</ecNumber>
    </recommendedName>
</protein>
<dbReference type="UniPathway" id="UPA00109">
    <property type="reaction ID" value="UER00189"/>
</dbReference>
<dbReference type="PANTHER" id="PTHR21139">
    <property type="entry name" value="TRIOSEPHOSPHATE ISOMERASE"/>
    <property type="match status" value="1"/>
</dbReference>
<dbReference type="GO" id="GO:0046166">
    <property type="term" value="P:glyceraldehyde-3-phosphate biosynthetic process"/>
    <property type="evidence" value="ECO:0007669"/>
    <property type="project" value="TreeGrafter"/>
</dbReference>
<dbReference type="RefSeq" id="WP_126779930.1">
    <property type="nucleotide sequence ID" value="NZ_NGJU01000011.1"/>
</dbReference>
<evidence type="ECO:0000313" key="4">
    <source>
        <dbReference type="EMBL" id="RST95139.1"/>
    </source>
</evidence>
<dbReference type="PANTHER" id="PTHR21139:SF42">
    <property type="entry name" value="TRIOSEPHOSPHATE ISOMERASE"/>
    <property type="match status" value="1"/>
</dbReference>
<dbReference type="UniPathway" id="UPA00138"/>
<gene>
    <name evidence="4" type="ORF">CBF35_08110</name>
</gene>
<comment type="catalytic activity">
    <reaction evidence="3">
        <text>D-glyceraldehyde 3-phosphate = dihydroxyacetone phosphate</text>
        <dbReference type="Rhea" id="RHEA:18585"/>
        <dbReference type="ChEBI" id="CHEBI:57642"/>
        <dbReference type="ChEBI" id="CHEBI:59776"/>
        <dbReference type="EC" id="5.3.1.1"/>
    </reaction>
</comment>
<comment type="subcellular location">
    <subcellularLocation>
        <location evidence="3">Cytoplasm</location>
    </subcellularLocation>
</comment>
<keyword evidence="2 3" id="KW-0413">Isomerase</keyword>
<comment type="caution">
    <text evidence="4">The sequence shown here is derived from an EMBL/GenBank/DDBJ whole genome shotgun (WGS) entry which is preliminary data.</text>
</comment>
<dbReference type="GO" id="GO:0006094">
    <property type="term" value="P:gluconeogenesis"/>
    <property type="evidence" value="ECO:0007669"/>
    <property type="project" value="UniProtKB-UniPathway"/>
</dbReference>
<dbReference type="GO" id="GO:0019563">
    <property type="term" value="P:glycerol catabolic process"/>
    <property type="evidence" value="ECO:0007669"/>
    <property type="project" value="TreeGrafter"/>
</dbReference>
<dbReference type="SUPFAM" id="SSF51351">
    <property type="entry name" value="Triosephosphate isomerase (TIM)"/>
    <property type="match status" value="1"/>
</dbReference>
<dbReference type="GO" id="GO:0005829">
    <property type="term" value="C:cytosol"/>
    <property type="evidence" value="ECO:0007669"/>
    <property type="project" value="TreeGrafter"/>
</dbReference>
<reference evidence="4 5" key="1">
    <citation type="submission" date="2017-05" db="EMBL/GenBank/DDBJ databases">
        <title>Vagococcus spp. assemblies.</title>
        <authorList>
            <person name="Gulvik C.A."/>
        </authorList>
    </citation>
    <scope>NUCLEOTIDE SEQUENCE [LARGE SCALE GENOMIC DNA]</scope>
    <source>
        <strain evidence="4 5">NCFB 2777</strain>
    </source>
</reference>
<sequence>MKRQPVVGLSLKLYHYQMEANIQRGQELAKALSNSPVELIYFPHVGAISQVAEALSGTPIGLGSQNIAPVASGAFTGEYSILSLKEAGGKYVEIGHSERRRRFKEDDEMIRQKVRLTLAEGLIPLLCLGEEQKLVDPLARREVLERQLFLALQGLKSEQISQVIIAYEPVWAIGQSVAAAAPYVHESHQLIRQLLAKHFGFPVSQVVRIIYGGSVSQENAEFITAHPDVDGVFVGRFGQQIERLQAIVTTVANKDKTLRK</sequence>
<dbReference type="GeneID" id="98568330"/>
<dbReference type="InterPro" id="IPR000652">
    <property type="entry name" value="Triosephosphate_isomerase"/>
</dbReference>
<dbReference type="EMBL" id="NGJU01000011">
    <property type="protein sequence ID" value="RST95139.1"/>
    <property type="molecule type" value="Genomic_DNA"/>
</dbReference>
<evidence type="ECO:0000256" key="2">
    <source>
        <dbReference type="ARBA" id="ARBA00023235"/>
    </source>
</evidence>
<dbReference type="CDD" id="cd00311">
    <property type="entry name" value="TIM"/>
    <property type="match status" value="1"/>
</dbReference>
<comment type="similarity">
    <text evidence="1 3">Belongs to the triosephosphate isomerase family.</text>
</comment>
<comment type="pathway">
    <text evidence="3">Carbohydrate biosynthesis; gluconeogenesis.</text>
</comment>
<dbReference type="Gene3D" id="3.20.20.70">
    <property type="entry name" value="Aldolase class I"/>
    <property type="match status" value="1"/>
</dbReference>
<keyword evidence="5" id="KW-1185">Reference proteome</keyword>
<evidence type="ECO:0000256" key="1">
    <source>
        <dbReference type="ARBA" id="ARBA00007422"/>
    </source>
</evidence>
<dbReference type="Pfam" id="PF00121">
    <property type="entry name" value="TIM"/>
    <property type="match status" value="1"/>
</dbReference>
<accession>A0A429ZNB3</accession>
<comment type="pathway">
    <text evidence="3">Carbohydrate degradation; glycolysis; D-glyceraldehyde 3-phosphate from glycerone phosphate: step 1/1.</text>
</comment>
<dbReference type="OrthoDB" id="9809429at2"/>
<organism evidence="4 5">
    <name type="scientific">Vagococcus salmoninarum</name>
    <dbReference type="NCBI Taxonomy" id="2739"/>
    <lineage>
        <taxon>Bacteria</taxon>
        <taxon>Bacillati</taxon>
        <taxon>Bacillota</taxon>
        <taxon>Bacilli</taxon>
        <taxon>Lactobacillales</taxon>
        <taxon>Enterococcaceae</taxon>
        <taxon>Vagococcus</taxon>
    </lineage>
</organism>
<keyword evidence="3" id="KW-0312">Gluconeogenesis</keyword>
<dbReference type="PROSITE" id="PS51440">
    <property type="entry name" value="TIM_2"/>
    <property type="match status" value="1"/>
</dbReference>
<dbReference type="Proteomes" id="UP000287239">
    <property type="component" value="Unassembled WGS sequence"/>
</dbReference>
<keyword evidence="3" id="KW-0963">Cytoplasm</keyword>
<comment type="subunit">
    <text evidence="3">Homodimer.</text>
</comment>
<evidence type="ECO:0000313" key="5">
    <source>
        <dbReference type="Proteomes" id="UP000287239"/>
    </source>
</evidence>
<dbReference type="InterPro" id="IPR035990">
    <property type="entry name" value="TIM_sf"/>
</dbReference>
<dbReference type="GO" id="GO:0004807">
    <property type="term" value="F:triose-phosphate isomerase activity"/>
    <property type="evidence" value="ECO:0007669"/>
    <property type="project" value="UniProtKB-EC"/>
</dbReference>
<name>A0A429ZNB3_9ENTE</name>
<dbReference type="EC" id="5.3.1.1" evidence="3"/>
<proteinExistence type="inferred from homology"/>
<dbReference type="AlphaFoldDB" id="A0A429ZNB3"/>
<keyword evidence="3" id="KW-0324">Glycolysis</keyword>
<dbReference type="GO" id="GO:0006096">
    <property type="term" value="P:glycolytic process"/>
    <property type="evidence" value="ECO:0007669"/>
    <property type="project" value="UniProtKB-UniPathway"/>
</dbReference>
<dbReference type="InterPro" id="IPR013785">
    <property type="entry name" value="Aldolase_TIM"/>
</dbReference>